<dbReference type="AlphaFoldDB" id="A0A673FRG7"/>
<proteinExistence type="predicted"/>
<organism evidence="1 2">
    <name type="scientific">Sinocyclocheilus rhinocerous</name>
    <dbReference type="NCBI Taxonomy" id="307959"/>
    <lineage>
        <taxon>Eukaryota</taxon>
        <taxon>Metazoa</taxon>
        <taxon>Chordata</taxon>
        <taxon>Craniata</taxon>
        <taxon>Vertebrata</taxon>
        <taxon>Euteleostomi</taxon>
        <taxon>Actinopterygii</taxon>
        <taxon>Neopterygii</taxon>
        <taxon>Teleostei</taxon>
        <taxon>Ostariophysi</taxon>
        <taxon>Cypriniformes</taxon>
        <taxon>Cyprinidae</taxon>
        <taxon>Cyprininae</taxon>
        <taxon>Sinocyclocheilus</taxon>
    </lineage>
</organism>
<dbReference type="SUPFAM" id="SSF46565">
    <property type="entry name" value="Chaperone J-domain"/>
    <property type="match status" value="1"/>
</dbReference>
<name>A0A673FRG7_9TELE</name>
<evidence type="ECO:0000313" key="2">
    <source>
        <dbReference type="Proteomes" id="UP000472270"/>
    </source>
</evidence>
<accession>A0A673FRG7</accession>
<reference evidence="1" key="1">
    <citation type="submission" date="2025-08" db="UniProtKB">
        <authorList>
            <consortium name="Ensembl"/>
        </authorList>
    </citation>
    <scope>IDENTIFICATION</scope>
</reference>
<dbReference type="Ensembl" id="ENSSRHT00000001815.1">
    <property type="protein sequence ID" value="ENSSRHP00000001745.1"/>
    <property type="gene ID" value="ENSSRHG00000001234.1"/>
</dbReference>
<dbReference type="PANTHER" id="PTHR15606">
    <property type="entry name" value="DNAJ HOMOLOG SUBFAMILY C MEMBER 8/LIPOPOLYSACCHARIDE SPECIFIC RESPONSE-7-RELATED"/>
    <property type="match status" value="1"/>
</dbReference>
<dbReference type="Proteomes" id="UP000472270">
    <property type="component" value="Unassembled WGS sequence"/>
</dbReference>
<dbReference type="PANTHER" id="PTHR15606:SF4">
    <property type="entry name" value="DNAJ HOMOLOG SUBFAMILY C MEMBER 8"/>
    <property type="match status" value="1"/>
</dbReference>
<dbReference type="GO" id="GO:0005634">
    <property type="term" value="C:nucleus"/>
    <property type="evidence" value="ECO:0007669"/>
    <property type="project" value="TreeGrafter"/>
</dbReference>
<dbReference type="InterPro" id="IPR036869">
    <property type="entry name" value="J_dom_sf"/>
</dbReference>
<dbReference type="InterPro" id="IPR001623">
    <property type="entry name" value="DnaJ_domain"/>
</dbReference>
<evidence type="ECO:0000313" key="1">
    <source>
        <dbReference type="Ensembl" id="ENSSRHP00000001745.1"/>
    </source>
</evidence>
<sequence length="106" mass="12153">RQEPGRCGSSPAGLRSTHLIRLCLVPQVKQIEKRDSVLTSKQQIDRLLRPGASYFNLNPFEVLQIDPDATDEELKKRFRQVDLHLSVSVKTTRKWYVHVSCCVIHA</sequence>
<reference evidence="1" key="2">
    <citation type="submission" date="2025-09" db="UniProtKB">
        <authorList>
            <consortium name="Ensembl"/>
        </authorList>
    </citation>
    <scope>IDENTIFICATION</scope>
</reference>
<protein>
    <submittedName>
        <fullName evidence="1">Uncharacterized protein</fullName>
    </submittedName>
</protein>
<keyword evidence="2" id="KW-1185">Reference proteome</keyword>
<dbReference type="InterPro" id="IPR042858">
    <property type="entry name" value="DNAJC8"/>
</dbReference>
<dbReference type="CDD" id="cd06257">
    <property type="entry name" value="DnaJ"/>
    <property type="match status" value="1"/>
</dbReference>